<dbReference type="Proteomes" id="UP000280307">
    <property type="component" value="Unassembled WGS sequence"/>
</dbReference>
<dbReference type="AlphaFoldDB" id="A0A426TQP9"/>
<name>A0A426TQP9_9CHLR</name>
<organism evidence="1 2">
    <name type="scientific">Candidatus Viridilinea halotolerans</name>
    <dbReference type="NCBI Taxonomy" id="2491704"/>
    <lineage>
        <taxon>Bacteria</taxon>
        <taxon>Bacillati</taxon>
        <taxon>Chloroflexota</taxon>
        <taxon>Chloroflexia</taxon>
        <taxon>Chloroflexales</taxon>
        <taxon>Chloroflexineae</taxon>
        <taxon>Oscillochloridaceae</taxon>
        <taxon>Candidatus Viridilinea</taxon>
    </lineage>
</organism>
<evidence type="ECO:0000313" key="1">
    <source>
        <dbReference type="EMBL" id="RRR65622.1"/>
    </source>
</evidence>
<reference evidence="1 2" key="1">
    <citation type="submission" date="2018-12" db="EMBL/GenBank/DDBJ databases">
        <title>Genome Sequence of Candidatus Viridilinea halotolerans isolated from saline sulfide-rich spring.</title>
        <authorList>
            <person name="Grouzdev D.S."/>
            <person name="Burganskaya E.I."/>
            <person name="Krutkina M.S."/>
            <person name="Sukhacheva M.V."/>
            <person name="Gorlenko V.M."/>
        </authorList>
    </citation>
    <scope>NUCLEOTIDE SEQUENCE [LARGE SCALE GENOMIC DNA]</scope>
    <source>
        <strain evidence="1">Chok-6</strain>
    </source>
</reference>
<evidence type="ECO:0000313" key="2">
    <source>
        <dbReference type="Proteomes" id="UP000280307"/>
    </source>
</evidence>
<comment type="caution">
    <text evidence="1">The sequence shown here is derived from an EMBL/GenBank/DDBJ whole genome shotgun (WGS) entry which is preliminary data.</text>
</comment>
<proteinExistence type="predicted"/>
<dbReference type="EMBL" id="RSAS01000931">
    <property type="protein sequence ID" value="RRR65622.1"/>
    <property type="molecule type" value="Genomic_DNA"/>
</dbReference>
<gene>
    <name evidence="1" type="ORF">EI684_22625</name>
</gene>
<sequence>MPTRIASDTTARVAQAYLEWAYLEEYLKGLGHSFEDLQAMPAEQSKMLMRDASLFASMRMSEVEARSNLIEELHGGPTPM</sequence>
<protein>
    <submittedName>
        <fullName evidence="1">Uncharacterized protein</fullName>
    </submittedName>
</protein>
<accession>A0A426TQP9</accession>